<dbReference type="Pfam" id="PF00753">
    <property type="entry name" value="Lactamase_B"/>
    <property type="match status" value="1"/>
</dbReference>
<dbReference type="GO" id="GO:0046872">
    <property type="term" value="F:metal ion binding"/>
    <property type="evidence" value="ECO:0007669"/>
    <property type="project" value="UniProtKB-KW"/>
</dbReference>
<evidence type="ECO:0000256" key="2">
    <source>
        <dbReference type="ARBA" id="ARBA00022723"/>
    </source>
</evidence>
<dbReference type="SMART" id="SM00849">
    <property type="entry name" value="Lactamase_B"/>
    <property type="match status" value="1"/>
</dbReference>
<evidence type="ECO:0000256" key="1">
    <source>
        <dbReference type="ARBA" id="ARBA00001947"/>
    </source>
</evidence>
<evidence type="ECO:0000256" key="4">
    <source>
        <dbReference type="ARBA" id="ARBA00022833"/>
    </source>
</evidence>
<dbReference type="GO" id="GO:0016787">
    <property type="term" value="F:hydrolase activity"/>
    <property type="evidence" value="ECO:0007669"/>
    <property type="project" value="UniProtKB-KW"/>
</dbReference>
<proteinExistence type="predicted"/>
<organism evidence="6 7">
    <name type="scientific">Desulfatibacillum aliphaticivorans</name>
    <dbReference type="NCBI Taxonomy" id="218208"/>
    <lineage>
        <taxon>Bacteria</taxon>
        <taxon>Pseudomonadati</taxon>
        <taxon>Thermodesulfobacteriota</taxon>
        <taxon>Desulfobacteria</taxon>
        <taxon>Desulfobacterales</taxon>
        <taxon>Desulfatibacillaceae</taxon>
        <taxon>Desulfatibacillum</taxon>
    </lineage>
</organism>
<dbReference type="AlphaFoldDB" id="B8F907"/>
<dbReference type="HOGENOM" id="CLU_030571_5_4_7"/>
<dbReference type="InterPro" id="IPR036866">
    <property type="entry name" value="RibonucZ/Hydroxyglut_hydro"/>
</dbReference>
<evidence type="ECO:0000313" key="7">
    <source>
        <dbReference type="Proteomes" id="UP000000739"/>
    </source>
</evidence>
<keyword evidence="7" id="KW-1185">Reference proteome</keyword>
<keyword evidence="4" id="KW-0862">Zinc</keyword>
<feature type="domain" description="Metallo-beta-lactamase" evidence="5">
    <location>
        <begin position="12"/>
        <end position="189"/>
    </location>
</feature>
<dbReference type="Proteomes" id="UP000000739">
    <property type="component" value="Chromosome"/>
</dbReference>
<dbReference type="PANTHER" id="PTHR46233:SF3">
    <property type="entry name" value="HYDROXYACYLGLUTATHIONE HYDROLASE GLOC"/>
    <property type="match status" value="1"/>
</dbReference>
<dbReference type="CDD" id="cd06262">
    <property type="entry name" value="metallo-hydrolase-like_MBL-fold"/>
    <property type="match status" value="1"/>
</dbReference>
<dbReference type="InterPro" id="IPR051453">
    <property type="entry name" value="MBL_Glyoxalase_II"/>
</dbReference>
<evidence type="ECO:0000313" key="6">
    <source>
        <dbReference type="EMBL" id="ACL02039.1"/>
    </source>
</evidence>
<dbReference type="EMBL" id="CP001322">
    <property type="protein sequence ID" value="ACL02039.1"/>
    <property type="molecule type" value="Genomic_DNA"/>
</dbReference>
<dbReference type="PANTHER" id="PTHR46233">
    <property type="entry name" value="HYDROXYACYLGLUTATHIONE HYDROLASE GLOC"/>
    <property type="match status" value="1"/>
</dbReference>
<evidence type="ECO:0000259" key="5">
    <source>
        <dbReference type="SMART" id="SM00849"/>
    </source>
</evidence>
<dbReference type="Gene3D" id="3.60.15.10">
    <property type="entry name" value="Ribonuclease Z/Hydroxyacylglutathione hydrolase-like"/>
    <property type="match status" value="1"/>
</dbReference>
<sequence>MIIRQILGGSMGVFCYVIQDPVTKNCALIDPAFDASTILGQVDEMGGKVTHVINTHGHFDHICGNAGIISATGACLYIHNKDAKMLTSLFAAVACRMMGGRKSPPADVLLEDGDRISIGETQLEVMHTPGHSPGGICLLGEGRLFSGDTLFAGSIGATWFPGASLKVLVKSIKERLYVLPEETVVLPGHDYGPVPTTTIGREKASNPFTR</sequence>
<dbReference type="KEGG" id="dal:Dalk_0330"/>
<gene>
    <name evidence="6" type="ordered locus">Dalk_0330</name>
</gene>
<dbReference type="RefSeq" id="WP_012609479.1">
    <property type="nucleotide sequence ID" value="NC_011768.1"/>
</dbReference>
<accession>B8F907</accession>
<dbReference type="eggNOG" id="COG0491">
    <property type="taxonomic scope" value="Bacteria"/>
</dbReference>
<dbReference type="InterPro" id="IPR001279">
    <property type="entry name" value="Metallo-B-lactamas"/>
</dbReference>
<evidence type="ECO:0000256" key="3">
    <source>
        <dbReference type="ARBA" id="ARBA00022801"/>
    </source>
</evidence>
<name>B8F907_DESAL</name>
<reference evidence="6 7" key="1">
    <citation type="journal article" date="2012" name="Environ. Microbiol.">
        <title>The genome sequence of Desulfatibacillum alkenivorans AK-01: a blueprint for anaerobic alkane oxidation.</title>
        <authorList>
            <person name="Callaghan A.V."/>
            <person name="Morris B.E."/>
            <person name="Pereira I.A."/>
            <person name="McInerney M.J."/>
            <person name="Austin R.N."/>
            <person name="Groves J.T."/>
            <person name="Kukor J.J."/>
            <person name="Suflita J.M."/>
            <person name="Young L.Y."/>
            <person name="Zylstra G.J."/>
            <person name="Wawrik B."/>
        </authorList>
    </citation>
    <scope>NUCLEOTIDE SEQUENCE [LARGE SCALE GENOMIC DNA]</scope>
    <source>
        <strain evidence="6 7">AK-01</strain>
    </source>
</reference>
<protein>
    <submittedName>
        <fullName evidence="6">Beta-lactamase domain protein</fullName>
    </submittedName>
</protein>
<keyword evidence="3" id="KW-0378">Hydrolase</keyword>
<keyword evidence="2" id="KW-0479">Metal-binding</keyword>
<dbReference type="SUPFAM" id="SSF56281">
    <property type="entry name" value="Metallo-hydrolase/oxidoreductase"/>
    <property type="match status" value="1"/>
</dbReference>
<comment type="cofactor">
    <cofactor evidence="1">
        <name>Zn(2+)</name>
        <dbReference type="ChEBI" id="CHEBI:29105"/>
    </cofactor>
</comment>